<dbReference type="AlphaFoldDB" id="A0A6A7AZX9"/>
<dbReference type="EMBL" id="MU006321">
    <property type="protein sequence ID" value="KAF2847937.1"/>
    <property type="molecule type" value="Genomic_DNA"/>
</dbReference>
<reference evidence="2" key="1">
    <citation type="submission" date="2020-01" db="EMBL/GenBank/DDBJ databases">
        <authorList>
            <consortium name="DOE Joint Genome Institute"/>
            <person name="Haridas S."/>
            <person name="Albert R."/>
            <person name="Binder M."/>
            <person name="Bloem J."/>
            <person name="Labutti K."/>
            <person name="Salamov A."/>
            <person name="Andreopoulos B."/>
            <person name="Baker S.E."/>
            <person name="Barry K."/>
            <person name="Bills G."/>
            <person name="Bluhm B.H."/>
            <person name="Cannon C."/>
            <person name="Castanera R."/>
            <person name="Culley D.E."/>
            <person name="Daum C."/>
            <person name="Ezra D."/>
            <person name="Gonzalez J.B."/>
            <person name="Henrissat B."/>
            <person name="Kuo A."/>
            <person name="Liang C."/>
            <person name="Lipzen A."/>
            <person name="Lutzoni F."/>
            <person name="Magnuson J."/>
            <person name="Mondo S."/>
            <person name="Nolan M."/>
            <person name="Ohm R."/>
            <person name="Pangilinan J."/>
            <person name="Park H.-J."/>
            <person name="Ramirez L."/>
            <person name="Alfaro M."/>
            <person name="Sun H."/>
            <person name="Tritt A."/>
            <person name="Yoshinaga Y."/>
            <person name="Zwiers L.-H."/>
            <person name="Turgeon B.G."/>
            <person name="Goodwin S.B."/>
            <person name="Spatafora J.W."/>
            <person name="Crous P.W."/>
            <person name="Grigoriev I.V."/>
        </authorList>
    </citation>
    <scope>NUCLEOTIDE SEQUENCE</scope>
    <source>
        <strain evidence="2">IPT5</strain>
    </source>
</reference>
<feature type="chain" id="PRO_5025443571" evidence="1">
    <location>
        <begin position="21"/>
        <end position="204"/>
    </location>
</feature>
<keyword evidence="1" id="KW-0732">Signal</keyword>
<accession>A0A6A7AZX9</accession>
<gene>
    <name evidence="2" type="ORF">T440DRAFT_556969</name>
</gene>
<evidence type="ECO:0000313" key="2">
    <source>
        <dbReference type="EMBL" id="KAF2847937.1"/>
    </source>
</evidence>
<keyword evidence="3" id="KW-1185">Reference proteome</keyword>
<sequence>MPPYLSVLIALGTLSTYAAADNMYTYTQPGCKGCAFFFKDIDHNICAVTITGNATSIADAIEKGITSMASGKLEVQETGKKHFIGWDEGPESNDDGPLQCGTVSVNQAVEDRETCIDHPYEGKFHGFSWTEPGDNRKRASADVWFCTSFRQPEAVILKDGRHYKTSGIPNGDYNRLKALALANAGSKDLPSDLRQYEYTPSNQI</sequence>
<feature type="signal peptide" evidence="1">
    <location>
        <begin position="1"/>
        <end position="20"/>
    </location>
</feature>
<organism evidence="2 3">
    <name type="scientific">Plenodomus tracheiphilus IPT5</name>
    <dbReference type="NCBI Taxonomy" id="1408161"/>
    <lineage>
        <taxon>Eukaryota</taxon>
        <taxon>Fungi</taxon>
        <taxon>Dikarya</taxon>
        <taxon>Ascomycota</taxon>
        <taxon>Pezizomycotina</taxon>
        <taxon>Dothideomycetes</taxon>
        <taxon>Pleosporomycetidae</taxon>
        <taxon>Pleosporales</taxon>
        <taxon>Pleosporineae</taxon>
        <taxon>Leptosphaeriaceae</taxon>
        <taxon>Plenodomus</taxon>
    </lineage>
</organism>
<dbReference type="Proteomes" id="UP000799423">
    <property type="component" value="Unassembled WGS sequence"/>
</dbReference>
<protein>
    <submittedName>
        <fullName evidence="2">Uncharacterized protein</fullName>
    </submittedName>
</protein>
<dbReference type="OrthoDB" id="3679793at2759"/>
<proteinExistence type="predicted"/>
<evidence type="ECO:0000313" key="3">
    <source>
        <dbReference type="Proteomes" id="UP000799423"/>
    </source>
</evidence>
<name>A0A6A7AZX9_9PLEO</name>
<evidence type="ECO:0000256" key="1">
    <source>
        <dbReference type="SAM" id="SignalP"/>
    </source>
</evidence>